<dbReference type="AlphaFoldDB" id="A0A183JFD9"/>
<organism evidence="7">
    <name type="scientific">Schistosoma curassoni</name>
    <dbReference type="NCBI Taxonomy" id="6186"/>
    <lineage>
        <taxon>Eukaryota</taxon>
        <taxon>Metazoa</taxon>
        <taxon>Spiralia</taxon>
        <taxon>Lophotrochozoa</taxon>
        <taxon>Platyhelminthes</taxon>
        <taxon>Trematoda</taxon>
        <taxon>Digenea</taxon>
        <taxon>Strigeidida</taxon>
        <taxon>Schistosomatoidea</taxon>
        <taxon>Schistosomatidae</taxon>
        <taxon>Schistosoma</taxon>
    </lineage>
</organism>
<dbReference type="InterPro" id="IPR001841">
    <property type="entry name" value="Znf_RING"/>
</dbReference>
<dbReference type="GO" id="GO:0016567">
    <property type="term" value="P:protein ubiquitination"/>
    <property type="evidence" value="ECO:0007669"/>
    <property type="project" value="InterPro"/>
</dbReference>
<dbReference type="PANTHER" id="PTHR15302:SF0">
    <property type="entry name" value="E3 UBIQUITIN-PROTEIN LIGASE RNF103"/>
    <property type="match status" value="1"/>
</dbReference>
<dbReference type="SUPFAM" id="SSF57850">
    <property type="entry name" value="RING/U-box"/>
    <property type="match status" value="1"/>
</dbReference>
<accession>A0A183JFD9</accession>
<sequence length="935" mass="106081">MCPQLSTVSPEHSELKRLRSRVSLITCFTLSICSAAYMYKLLDEAIADFETELPKNDDFRKDINEKQSPKIVSQLRAVLDQRGVLYSSLDLNDIEFAVNSTGLVTSSELSNAKAEQLKFASTNFSNSPDALLYRKLVNSFHQSLKLDYTSSSFKPNSIVFDSESEFIEHVEDKKDSVWLLAVAAPQSLSSSIAGDHTSTTPSRIKPSSVVTEQIWSVLCYRYQSFGFKMGLLNCGKLHSLCIDRGFINPDLILALPKGGERMKDIVQFRPLPKDPESTSIIDYESSNYILEGIHTWIVSVLAERVKLLNNINSIYPVNSILSIDRLIKMDYLKHLLSFWLLKRPQPIHVLWFPEFSVKSKLSRSHQQPPLVLSALSVTYTGRVRFWIVPNETVKQNHTLINNKVNNWPITAPSVNTVYELVINLNCTINSHFLILTPEGKCYSFGLNEREYLSYENLEILLHSLYPSADDFLWIAVLLTTILVLINGAIEAGRILSILIHSFYVNHGVVGRHHTSTGTRRCVMSKYERHNDQLTNNSHSRPNRLDPVLVRERLNQIPPDQLWDELSRLIIQSDIELRSGSADSATSSTLESDARYPHYQTFNNQSRCANETLSSSLITTQSNHKENTEVVEGYRLLRRLRRLYHILSQQTDHLTSTSMNPIASFSSADVYHQGSRENNESLNHKTAAHMYTWNCLSSLGNSNARPHTSVNPSQCHSQTRKSFSITKQLISNVDTNYEAEDECEDTTSDDRIYPKTSSFTRRRYRTHLRPNIRSNHLSNPITVSPSSSSTSDVDTIDHEACLNNGFLHSRRVSKRSNLLSSNSMLSTSSSSSYVSSNDINFANPLNDWPSWVVPCKECVVCWQKFRLGVRLSALPCGHGFHEHCIRKWLDTGAFECPVCRWPAYAPHLRQQCQMIEQLISAVQNTIDFAKSSNNKN</sequence>
<evidence type="ECO:0000259" key="4">
    <source>
        <dbReference type="PROSITE" id="PS50089"/>
    </source>
</evidence>
<reference evidence="7" key="1">
    <citation type="submission" date="2016-06" db="UniProtKB">
        <authorList>
            <consortium name="WormBaseParasite"/>
        </authorList>
    </citation>
    <scope>IDENTIFICATION</scope>
</reference>
<dbReference type="GO" id="GO:0004842">
    <property type="term" value="F:ubiquitin-protein transferase activity"/>
    <property type="evidence" value="ECO:0007669"/>
    <property type="project" value="InterPro"/>
</dbReference>
<dbReference type="InterPro" id="IPR013083">
    <property type="entry name" value="Znf_RING/FYVE/PHD"/>
</dbReference>
<feature type="domain" description="RING-type" evidence="4">
    <location>
        <begin position="857"/>
        <end position="899"/>
    </location>
</feature>
<evidence type="ECO:0000313" key="7">
    <source>
        <dbReference type="WBParaSite" id="SCUD_0000140601-mRNA-1"/>
    </source>
</evidence>
<dbReference type="GO" id="GO:0036503">
    <property type="term" value="P:ERAD pathway"/>
    <property type="evidence" value="ECO:0007669"/>
    <property type="project" value="TreeGrafter"/>
</dbReference>
<dbReference type="InterPro" id="IPR042494">
    <property type="entry name" value="RNF103"/>
</dbReference>
<dbReference type="CDD" id="cd16473">
    <property type="entry name" value="RING-H2_RNF103"/>
    <property type="match status" value="1"/>
</dbReference>
<dbReference type="PROSITE" id="PS50089">
    <property type="entry name" value="ZF_RING_2"/>
    <property type="match status" value="1"/>
</dbReference>
<keyword evidence="1 3" id="KW-0479">Metal-binding</keyword>
<evidence type="ECO:0000256" key="2">
    <source>
        <dbReference type="ARBA" id="ARBA00022833"/>
    </source>
</evidence>
<dbReference type="GO" id="GO:0005783">
    <property type="term" value="C:endoplasmic reticulum"/>
    <property type="evidence" value="ECO:0007669"/>
    <property type="project" value="TreeGrafter"/>
</dbReference>
<evidence type="ECO:0000256" key="3">
    <source>
        <dbReference type="PROSITE-ProRule" id="PRU00175"/>
    </source>
</evidence>
<protein>
    <submittedName>
        <fullName evidence="7">RING-type domain-containing protein</fullName>
    </submittedName>
</protein>
<keyword evidence="1 3" id="KW-0863">Zinc-finger</keyword>
<dbReference type="STRING" id="6186.A0A183JFD9"/>
<dbReference type="SMART" id="SM00184">
    <property type="entry name" value="RING"/>
    <property type="match status" value="1"/>
</dbReference>
<dbReference type="Gene3D" id="3.30.40.10">
    <property type="entry name" value="Zinc/RING finger domain, C3HC4 (zinc finger)"/>
    <property type="match status" value="1"/>
</dbReference>
<keyword evidence="6" id="KW-1185">Reference proteome</keyword>
<dbReference type="Pfam" id="PF13639">
    <property type="entry name" value="zf-RING_2"/>
    <property type="match status" value="1"/>
</dbReference>
<keyword evidence="2" id="KW-0862">Zinc</keyword>
<evidence type="ECO:0000256" key="1">
    <source>
        <dbReference type="ARBA" id="ARBA00022771"/>
    </source>
</evidence>
<dbReference type="WBParaSite" id="SCUD_0000140601-mRNA-1">
    <property type="protein sequence ID" value="SCUD_0000140601-mRNA-1"/>
    <property type="gene ID" value="SCUD_0000140601"/>
</dbReference>
<evidence type="ECO:0000313" key="5">
    <source>
        <dbReference type="EMBL" id="VDO67486.1"/>
    </source>
</evidence>
<name>A0A183JFD9_9TREM</name>
<dbReference type="Proteomes" id="UP000279833">
    <property type="component" value="Unassembled WGS sequence"/>
</dbReference>
<evidence type="ECO:0000313" key="6">
    <source>
        <dbReference type="Proteomes" id="UP000279833"/>
    </source>
</evidence>
<proteinExistence type="predicted"/>
<dbReference type="EMBL" id="UZAK01001126">
    <property type="protein sequence ID" value="VDO67486.1"/>
    <property type="molecule type" value="Genomic_DNA"/>
</dbReference>
<gene>
    <name evidence="5" type="ORF">SCUD_LOCUS1407</name>
</gene>
<dbReference type="PANTHER" id="PTHR15302">
    <property type="entry name" value="E3 UBIQUITIN-PROTEIN LIGASE RNF103"/>
    <property type="match status" value="1"/>
</dbReference>
<dbReference type="GO" id="GO:0008270">
    <property type="term" value="F:zinc ion binding"/>
    <property type="evidence" value="ECO:0007669"/>
    <property type="project" value="UniProtKB-KW"/>
</dbReference>
<reference evidence="5 6" key="2">
    <citation type="submission" date="2018-11" db="EMBL/GenBank/DDBJ databases">
        <authorList>
            <consortium name="Pathogen Informatics"/>
        </authorList>
    </citation>
    <scope>NUCLEOTIDE SEQUENCE [LARGE SCALE GENOMIC DNA]</scope>
    <source>
        <strain evidence="5">Dakar</strain>
        <strain evidence="6">Dakar, Senegal</strain>
    </source>
</reference>